<accession>A0A6N2W602</accession>
<organism evidence="2">
    <name type="scientific">Enterocloster bolteae</name>
    <dbReference type="NCBI Taxonomy" id="208479"/>
    <lineage>
        <taxon>Bacteria</taxon>
        <taxon>Bacillati</taxon>
        <taxon>Bacillota</taxon>
        <taxon>Clostridia</taxon>
        <taxon>Lachnospirales</taxon>
        <taxon>Lachnospiraceae</taxon>
        <taxon>Enterocloster</taxon>
    </lineage>
</organism>
<dbReference type="GO" id="GO:0016853">
    <property type="term" value="F:isomerase activity"/>
    <property type="evidence" value="ECO:0007669"/>
    <property type="project" value="UniProtKB-KW"/>
</dbReference>
<dbReference type="InterPro" id="IPR036237">
    <property type="entry name" value="Xyl_isomerase-like_sf"/>
</dbReference>
<dbReference type="Pfam" id="PF01261">
    <property type="entry name" value="AP_endonuc_2"/>
    <property type="match status" value="1"/>
</dbReference>
<protein>
    <submittedName>
        <fullName evidence="2">Xylose isomerase-like TIM barrel</fullName>
    </submittedName>
</protein>
<sequence>MLKIGVQSKGILDSEILDLETGFERINKAGFDCIDLNLDVFLKNSELYQGEMNRFFEQSIEELRQYFTSYQEGARRFGLSWSQMHAPYPVWVLGREEQNRIMVETVIPKCLAIAGFLGIPYVVIHPFKMQYRQTCREERRQNMAFFKNLIKPAREHNVTICLENLYESMGGRLVEGVCSAPEEAAWYIDGLNGEAGEERFGFCLDTGHLELVKRPPYKTVLRLGHRIKILHLHENDGIEDLHQIPYTFGRKAGDGFDWEGLLAGLRETGYDGVLNFETFPAMNSFPESVKEEVLRTIAGIGRYFAGRIGAEGLN</sequence>
<evidence type="ECO:0000313" key="2">
    <source>
        <dbReference type="EMBL" id="VYT36422.1"/>
    </source>
</evidence>
<dbReference type="InterPro" id="IPR013022">
    <property type="entry name" value="Xyl_isomerase-like_TIM-brl"/>
</dbReference>
<keyword evidence="2" id="KW-0413">Isomerase</keyword>
<reference evidence="2" key="1">
    <citation type="submission" date="2019-11" db="EMBL/GenBank/DDBJ databases">
        <authorList>
            <person name="Feng L."/>
        </authorList>
    </citation>
    <scope>NUCLEOTIDE SEQUENCE</scope>
    <source>
        <strain evidence="2">CbolteaeLFYP116</strain>
    </source>
</reference>
<dbReference type="InterPro" id="IPR050312">
    <property type="entry name" value="IolE/XylAMocC-like"/>
</dbReference>
<gene>
    <name evidence="2" type="ORF">CBLFYP116_03220</name>
</gene>
<dbReference type="Gene3D" id="3.20.20.150">
    <property type="entry name" value="Divalent-metal-dependent TIM barrel enzymes"/>
    <property type="match status" value="1"/>
</dbReference>
<dbReference type="RefSeq" id="WP_002577818.1">
    <property type="nucleotide sequence ID" value="NZ_BAABZS010000001.1"/>
</dbReference>
<dbReference type="EMBL" id="CACRTF010000014">
    <property type="protein sequence ID" value="VYT36422.1"/>
    <property type="molecule type" value="Genomic_DNA"/>
</dbReference>
<dbReference type="PANTHER" id="PTHR12110">
    <property type="entry name" value="HYDROXYPYRUVATE ISOMERASE"/>
    <property type="match status" value="1"/>
</dbReference>
<feature type="domain" description="Xylose isomerase-like TIM barrel" evidence="1">
    <location>
        <begin position="23"/>
        <end position="289"/>
    </location>
</feature>
<proteinExistence type="predicted"/>
<evidence type="ECO:0000259" key="1">
    <source>
        <dbReference type="Pfam" id="PF01261"/>
    </source>
</evidence>
<dbReference type="GeneID" id="23116320"/>
<name>A0A6N2W602_9FIRM</name>
<dbReference type="AlphaFoldDB" id="A0A6N2W602"/>
<dbReference type="SUPFAM" id="SSF51658">
    <property type="entry name" value="Xylose isomerase-like"/>
    <property type="match status" value="1"/>
</dbReference>